<dbReference type="InterPro" id="IPR051158">
    <property type="entry name" value="Metallophosphoesterase_sf"/>
</dbReference>
<protein>
    <submittedName>
        <fullName evidence="6">Metallophosphoesterase family protein</fullName>
    </submittedName>
</protein>
<gene>
    <name evidence="6" type="ORF">QOZ88_01425</name>
</gene>
<dbReference type="SUPFAM" id="SSF56300">
    <property type="entry name" value="Metallo-dependent phosphatases"/>
    <property type="match status" value="1"/>
</dbReference>
<feature type="compositionally biased region" description="Gly residues" evidence="3">
    <location>
        <begin position="478"/>
        <end position="500"/>
    </location>
</feature>
<evidence type="ECO:0000256" key="1">
    <source>
        <dbReference type="ARBA" id="ARBA00022723"/>
    </source>
</evidence>
<dbReference type="PANTHER" id="PTHR31302:SF31">
    <property type="entry name" value="PHOSPHODIESTERASE YAEI"/>
    <property type="match status" value="1"/>
</dbReference>
<evidence type="ECO:0000259" key="5">
    <source>
        <dbReference type="Pfam" id="PF00149"/>
    </source>
</evidence>
<evidence type="ECO:0000256" key="4">
    <source>
        <dbReference type="SAM" id="Phobius"/>
    </source>
</evidence>
<evidence type="ECO:0000313" key="6">
    <source>
        <dbReference type="EMBL" id="MDP5181286.1"/>
    </source>
</evidence>
<proteinExistence type="predicted"/>
<feature type="domain" description="Calcineurin-like phosphoesterase" evidence="5">
    <location>
        <begin position="238"/>
        <end position="401"/>
    </location>
</feature>
<dbReference type="InterPro" id="IPR029052">
    <property type="entry name" value="Metallo-depent_PP-like"/>
</dbReference>
<evidence type="ECO:0000313" key="7">
    <source>
        <dbReference type="Proteomes" id="UP001233673"/>
    </source>
</evidence>
<dbReference type="EMBL" id="JASNFN010000001">
    <property type="protein sequence ID" value="MDP5181286.1"/>
    <property type="molecule type" value="Genomic_DNA"/>
</dbReference>
<feature type="region of interest" description="Disordered" evidence="3">
    <location>
        <begin position="474"/>
        <end position="547"/>
    </location>
</feature>
<feature type="transmembrane region" description="Helical" evidence="4">
    <location>
        <begin position="21"/>
        <end position="40"/>
    </location>
</feature>
<reference evidence="7" key="1">
    <citation type="submission" date="2023-05" db="EMBL/GenBank/DDBJ databases">
        <title>Draft genome of Pseudofrankia sp. BMG5.37.</title>
        <authorList>
            <person name="Gtari M."/>
            <person name="Ghodhbane F."/>
            <person name="Sbissi I."/>
        </authorList>
    </citation>
    <scope>NUCLEOTIDE SEQUENCE [LARGE SCALE GENOMIC DNA]</scope>
    <source>
        <strain evidence="7">BMG 814</strain>
    </source>
</reference>
<dbReference type="InterPro" id="IPR004843">
    <property type="entry name" value="Calcineurin-like_PHP"/>
</dbReference>
<feature type="transmembrane region" description="Helical" evidence="4">
    <location>
        <begin position="150"/>
        <end position="171"/>
    </location>
</feature>
<sequence>MSEPTASTSPWPGRARVAALWSARVALALVGALVAVLLFAKVSAPIGPFDATLSFRPASGGAEVAVPPLGSLAVDAYDGPLRLDISLQSVDQARAQALATDPVRLAGVVDRVTEDLQAAVVRLVWVTVLVALAGAALTSWAVLRRRREPVIALGISAALLAGTGGLGAATWRPEALSQPTYTGLLVNANSLIGSAQDLVARFDAYRASLEDLVANVGTLYATLSALPTPSNTGDSVVLLHISDIHLNPAGFDLVRQVAEKFDVDGILDTGDITDWGSEPENRLITSVGDLDVPYVYIRGNHDSATTAGILAAQPNVTVLDDSAVTVAGIRVVGTPDPRFTPDKSTGDDDAGADVLERSGEELADYARTLAEDPAIALVHDPEQAPPLDGLVPLVLAGHTHDRQVEELEDGTLLMVQGSTGGAGLRALEGEYPEPLTCTVLYLDPETGALQAYDDITLGGLGATEVTVERTLVAADPSWGGGGGPAPPGGGARRGGGGGGPRAAPAPPPGGAAAPPPPPDGVELPAGGGTAGPPVPADGPLVPASPAD</sequence>
<feature type="transmembrane region" description="Helical" evidence="4">
    <location>
        <begin position="123"/>
        <end position="143"/>
    </location>
</feature>
<accession>A0ABT9I6U5</accession>
<keyword evidence="7" id="KW-1185">Reference proteome</keyword>
<evidence type="ECO:0000256" key="3">
    <source>
        <dbReference type="SAM" id="MobiDB-lite"/>
    </source>
</evidence>
<dbReference type="Gene3D" id="3.60.21.10">
    <property type="match status" value="1"/>
</dbReference>
<dbReference type="RefSeq" id="WP_305998048.1">
    <property type="nucleotide sequence ID" value="NZ_JASNFN010000001.1"/>
</dbReference>
<evidence type="ECO:0000256" key="2">
    <source>
        <dbReference type="ARBA" id="ARBA00022801"/>
    </source>
</evidence>
<keyword evidence="4" id="KW-1133">Transmembrane helix</keyword>
<keyword evidence="2" id="KW-0378">Hydrolase</keyword>
<feature type="compositionally biased region" description="Pro residues" evidence="3">
    <location>
        <begin position="503"/>
        <end position="519"/>
    </location>
</feature>
<name>A0ABT9I6U5_9ACTN</name>
<keyword evidence="4" id="KW-0812">Transmembrane</keyword>
<dbReference type="PANTHER" id="PTHR31302">
    <property type="entry name" value="TRANSMEMBRANE PROTEIN WITH METALLOPHOSPHOESTERASE DOMAIN-RELATED"/>
    <property type="match status" value="1"/>
</dbReference>
<keyword evidence="1" id="KW-0479">Metal-binding</keyword>
<comment type="caution">
    <text evidence="6">The sequence shown here is derived from an EMBL/GenBank/DDBJ whole genome shotgun (WGS) entry which is preliminary data.</text>
</comment>
<organism evidence="6 7">
    <name type="scientific">Blastococcus carthaginiensis</name>
    <dbReference type="NCBI Taxonomy" id="3050034"/>
    <lineage>
        <taxon>Bacteria</taxon>
        <taxon>Bacillati</taxon>
        <taxon>Actinomycetota</taxon>
        <taxon>Actinomycetes</taxon>
        <taxon>Geodermatophilales</taxon>
        <taxon>Geodermatophilaceae</taxon>
        <taxon>Blastococcus</taxon>
    </lineage>
</organism>
<dbReference type="Pfam" id="PF00149">
    <property type="entry name" value="Metallophos"/>
    <property type="match status" value="1"/>
</dbReference>
<dbReference type="Proteomes" id="UP001233673">
    <property type="component" value="Unassembled WGS sequence"/>
</dbReference>
<keyword evidence="4" id="KW-0472">Membrane</keyword>